<dbReference type="GO" id="GO:1990023">
    <property type="term" value="C:mitotic spindle midzone"/>
    <property type="evidence" value="ECO:0007669"/>
    <property type="project" value="TreeGrafter"/>
</dbReference>
<feature type="compositionally biased region" description="Polar residues" evidence="7">
    <location>
        <begin position="851"/>
        <end position="868"/>
    </location>
</feature>
<feature type="compositionally biased region" description="Low complexity" evidence="7">
    <location>
        <begin position="333"/>
        <end position="342"/>
    </location>
</feature>
<feature type="region of interest" description="Disordered" evidence="7">
    <location>
        <begin position="599"/>
        <end position="620"/>
    </location>
</feature>
<evidence type="ECO:0000256" key="2">
    <source>
        <dbReference type="ARBA" id="ARBA00009549"/>
    </source>
</evidence>
<evidence type="ECO:0000313" key="10">
    <source>
        <dbReference type="Proteomes" id="UP000307440"/>
    </source>
</evidence>
<keyword evidence="5" id="KW-0498">Mitosis</keyword>
<comment type="similarity">
    <text evidence="2">Belongs to the CLASP family.</text>
</comment>
<gene>
    <name evidence="9" type="ORF">FA15DRAFT_666821</name>
</gene>
<reference evidence="9 10" key="1">
    <citation type="journal article" date="2019" name="Nat. Ecol. Evol.">
        <title>Megaphylogeny resolves global patterns of mushroom evolution.</title>
        <authorList>
            <person name="Varga T."/>
            <person name="Krizsan K."/>
            <person name="Foldi C."/>
            <person name="Dima B."/>
            <person name="Sanchez-Garcia M."/>
            <person name="Sanchez-Ramirez S."/>
            <person name="Szollosi G.J."/>
            <person name="Szarkandi J.G."/>
            <person name="Papp V."/>
            <person name="Albert L."/>
            <person name="Andreopoulos W."/>
            <person name="Angelini C."/>
            <person name="Antonin V."/>
            <person name="Barry K.W."/>
            <person name="Bougher N.L."/>
            <person name="Buchanan P."/>
            <person name="Buyck B."/>
            <person name="Bense V."/>
            <person name="Catcheside P."/>
            <person name="Chovatia M."/>
            <person name="Cooper J."/>
            <person name="Damon W."/>
            <person name="Desjardin D."/>
            <person name="Finy P."/>
            <person name="Geml J."/>
            <person name="Haridas S."/>
            <person name="Hughes K."/>
            <person name="Justo A."/>
            <person name="Karasinski D."/>
            <person name="Kautmanova I."/>
            <person name="Kiss B."/>
            <person name="Kocsube S."/>
            <person name="Kotiranta H."/>
            <person name="LaButti K.M."/>
            <person name="Lechner B.E."/>
            <person name="Liimatainen K."/>
            <person name="Lipzen A."/>
            <person name="Lukacs Z."/>
            <person name="Mihaltcheva S."/>
            <person name="Morgado L.N."/>
            <person name="Niskanen T."/>
            <person name="Noordeloos M.E."/>
            <person name="Ohm R.A."/>
            <person name="Ortiz-Santana B."/>
            <person name="Ovrebo C."/>
            <person name="Racz N."/>
            <person name="Riley R."/>
            <person name="Savchenko A."/>
            <person name="Shiryaev A."/>
            <person name="Soop K."/>
            <person name="Spirin V."/>
            <person name="Szebenyi C."/>
            <person name="Tomsovsky M."/>
            <person name="Tulloss R.E."/>
            <person name="Uehling J."/>
            <person name="Grigoriev I.V."/>
            <person name="Vagvolgyi C."/>
            <person name="Papp T."/>
            <person name="Martin F.M."/>
            <person name="Miettinen O."/>
            <person name="Hibbett D.S."/>
            <person name="Nagy L.G."/>
        </authorList>
    </citation>
    <scope>NUCLEOTIDE SEQUENCE [LARGE SCALE GENOMIC DNA]</scope>
    <source>
        <strain evidence="9 10">CBS 121175</strain>
    </source>
</reference>
<evidence type="ECO:0000259" key="8">
    <source>
        <dbReference type="SMART" id="SM01349"/>
    </source>
</evidence>
<feature type="compositionally biased region" description="Low complexity" evidence="7">
    <location>
        <begin position="636"/>
        <end position="671"/>
    </location>
</feature>
<feature type="compositionally biased region" description="Polar residues" evidence="7">
    <location>
        <begin position="604"/>
        <end position="614"/>
    </location>
</feature>
<dbReference type="OrthoDB" id="46159at2759"/>
<dbReference type="EMBL" id="ML210168">
    <property type="protein sequence ID" value="TFK27085.1"/>
    <property type="molecule type" value="Genomic_DNA"/>
</dbReference>
<feature type="compositionally biased region" description="Polar residues" evidence="7">
    <location>
        <begin position="312"/>
        <end position="327"/>
    </location>
</feature>
<evidence type="ECO:0000256" key="5">
    <source>
        <dbReference type="ARBA" id="ARBA00022776"/>
    </source>
</evidence>
<dbReference type="PANTHER" id="PTHR21567:SF9">
    <property type="entry name" value="CLIP-ASSOCIATING PROTEIN"/>
    <property type="match status" value="1"/>
</dbReference>
<dbReference type="GO" id="GO:0005815">
    <property type="term" value="C:microtubule organizing center"/>
    <property type="evidence" value="ECO:0007669"/>
    <property type="project" value="TreeGrafter"/>
</dbReference>
<feature type="region of interest" description="Disordered" evidence="7">
    <location>
        <begin position="636"/>
        <end position="794"/>
    </location>
</feature>
<dbReference type="Proteomes" id="UP000307440">
    <property type="component" value="Unassembled WGS sequence"/>
</dbReference>
<organism evidence="9 10">
    <name type="scientific">Coprinopsis marcescibilis</name>
    <name type="common">Agaric fungus</name>
    <name type="synonym">Psathyrella marcescibilis</name>
    <dbReference type="NCBI Taxonomy" id="230819"/>
    <lineage>
        <taxon>Eukaryota</taxon>
        <taxon>Fungi</taxon>
        <taxon>Dikarya</taxon>
        <taxon>Basidiomycota</taxon>
        <taxon>Agaricomycotina</taxon>
        <taxon>Agaricomycetes</taxon>
        <taxon>Agaricomycetidae</taxon>
        <taxon>Agaricales</taxon>
        <taxon>Agaricineae</taxon>
        <taxon>Psathyrellaceae</taxon>
        <taxon>Coprinopsis</taxon>
    </lineage>
</organism>
<accession>A0A5C3L2W2</accession>
<evidence type="ECO:0000256" key="3">
    <source>
        <dbReference type="ARBA" id="ARBA00022618"/>
    </source>
</evidence>
<dbReference type="SMART" id="SM01349">
    <property type="entry name" value="TOG"/>
    <property type="match status" value="2"/>
</dbReference>
<dbReference type="Gene3D" id="1.25.10.10">
    <property type="entry name" value="Leucine-rich Repeat Variant"/>
    <property type="match status" value="2"/>
</dbReference>
<dbReference type="PANTHER" id="PTHR21567">
    <property type="entry name" value="CLASP"/>
    <property type="match status" value="1"/>
</dbReference>
<dbReference type="InterPro" id="IPR024395">
    <property type="entry name" value="CLASP_N_dom"/>
</dbReference>
<evidence type="ECO:0000313" key="9">
    <source>
        <dbReference type="EMBL" id="TFK27085.1"/>
    </source>
</evidence>
<dbReference type="InterPro" id="IPR011989">
    <property type="entry name" value="ARM-like"/>
</dbReference>
<keyword evidence="5" id="KW-0131">Cell cycle</keyword>
<feature type="region of interest" description="Disordered" evidence="7">
    <location>
        <begin position="1065"/>
        <end position="1086"/>
    </location>
</feature>
<feature type="region of interest" description="Disordered" evidence="7">
    <location>
        <begin position="851"/>
        <end position="875"/>
    </location>
</feature>
<name>A0A5C3L2W2_COPMA</name>
<comment type="subcellular location">
    <subcellularLocation>
        <location evidence="1">Cytoplasm</location>
        <location evidence="1">Cytoskeleton</location>
        <location evidence="1">Spindle</location>
    </subcellularLocation>
</comment>
<feature type="compositionally biased region" description="Low complexity" evidence="7">
    <location>
        <begin position="758"/>
        <end position="771"/>
    </location>
</feature>
<dbReference type="STRING" id="230819.A0A5C3L2W2"/>
<dbReference type="GO" id="GO:0090307">
    <property type="term" value="P:mitotic spindle assembly"/>
    <property type="evidence" value="ECO:0007669"/>
    <property type="project" value="TreeGrafter"/>
</dbReference>
<dbReference type="InterPro" id="IPR016024">
    <property type="entry name" value="ARM-type_fold"/>
</dbReference>
<feature type="compositionally biased region" description="Polar residues" evidence="7">
    <location>
        <begin position="679"/>
        <end position="710"/>
    </location>
</feature>
<proteinExistence type="inferred from homology"/>
<feature type="compositionally biased region" description="Polar residues" evidence="7">
    <location>
        <begin position="277"/>
        <end position="292"/>
    </location>
</feature>
<keyword evidence="3" id="KW-0132">Cell division</keyword>
<evidence type="ECO:0000256" key="4">
    <source>
        <dbReference type="ARBA" id="ARBA00022701"/>
    </source>
</evidence>
<dbReference type="InterPro" id="IPR034085">
    <property type="entry name" value="TOG"/>
</dbReference>
<feature type="domain" description="TOG" evidence="8">
    <location>
        <begin position="364"/>
        <end position="609"/>
    </location>
</feature>
<keyword evidence="4" id="KW-0493">Microtubule</keyword>
<dbReference type="Pfam" id="PF12348">
    <property type="entry name" value="CLASP_N"/>
    <property type="match status" value="1"/>
</dbReference>
<dbReference type="GO" id="GO:0005881">
    <property type="term" value="C:cytoplasmic microtubule"/>
    <property type="evidence" value="ECO:0007669"/>
    <property type="project" value="TreeGrafter"/>
</dbReference>
<evidence type="ECO:0000256" key="1">
    <source>
        <dbReference type="ARBA" id="ARBA00004186"/>
    </source>
</evidence>
<keyword evidence="10" id="KW-1185">Reference proteome</keyword>
<sequence>MSSEESRLDKLIAQLKSNDVDVKVDALAKLQSEFENGTEVTDSEAVISAFKACLRISNQHLTSATLYAVPPLLPLLITRNAGQSQLSQSGPTASTSSTTSSGIVDSATLRYVLTSFLPPGGIIDRLGDKERPQAKAREALVILGGYAFRAGGASVMASKSGKGAETPLMIFERYLKEAGLASKVWKIREQSILTLVHIRRSCYQFPMRPYLSLLVDCLEDTDSHVRDCARTSVVELFSGHGVSDAARADLKKELTKKNVRKTIVDGVLSKLLSAGTASGTQSVDGSENGDNTSKPKEYVPPSLRLAGGSRSRLPSQNGLSKSTSVSNLKDAARPASRGAAVSSPPPPPTPTSENADVRAVYIASARDMETEFSAMGPSFEGKETEHNWSARDGAVQRVRGMLKGEAHIRYPDTFFACLKEGFMQWSLKTLASLRTTVSMNTCLLYSEMATLLGTALDPYCELLLTNLLKMAGFTKKITAQQSQIVVTDIILHTSAPPRLVFNLLWTTMQDKTVQARIFAIGHVTKYIEVHGQRSKSNIESSGGLEILDKTIKKALGDPNPAVRETARTLFWRFHSVWEENASVILNALDATARKQLERACPDTSVKNGTSTATPQPAKKSSIAAAIAASRAKAKAIAAAPPSLRHQATSSSSHTPATRRSTSPSATSPKSTGYARPSSPLRTVSSPGSPPSTNQPRAPALTNRSASSTAVPGSRSRASSKNSSQRAHSPSLSDHSSTRRRTSSPLATTSTNITSLRKAMATALPASPASSAGQISPPRRPSGLGIVKNEPVPVPGRQSLLLPSHGNYRDESMLLAQTVPIPEGDTDSEDDHSVNLMSFSAAFDKFSAGTPSRSQALSFSPKSNGSKPTASVSNALSSGSLSDMALAPAGQVVVEDALRARAEQAESAAERLLELVDEDDLQIPIVPTALGKSRHSLGDGNGSIKVQLKAKPVPLVATSRAAPPVTPNAKTSAILRQAAMFKDSPVNAKRTSSLLDVLNAQRHQTGWWLKRTTLFAKAAPSQTKTEDERLEEVESLVESLENGEVSKELLQKIALVCVENGIAETASPVSSPGGKSPASPTPLSAKPLPGSLHSDIWEKHRLFDRLWGALTKVLEPTRPEQELEYGLIVIWEMLENQGPYVENREADLFSLLLNLRYCNKINVLEATSTIRDALTSKIDPVYGLTTFHSCLKGFQAEPHPEFSEAESKGATYAFGLIALGKFILRLPAEIAEEELPRLKSTLIMALNDRSSLIVRESAASCIIAAQLVLRDETHLFALLDGLADDKKNLLTYLFDKHGARDLDAGANGQPAGLAKFEKEIRRLDTRTSTPSRVSIGGRS</sequence>
<dbReference type="GO" id="GO:0008017">
    <property type="term" value="F:microtubule binding"/>
    <property type="evidence" value="ECO:0007669"/>
    <property type="project" value="TreeGrafter"/>
</dbReference>
<evidence type="ECO:0000256" key="6">
    <source>
        <dbReference type="SAM" id="Coils"/>
    </source>
</evidence>
<keyword evidence="6" id="KW-0175">Coiled coil</keyword>
<feature type="compositionally biased region" description="Low complexity" evidence="7">
    <location>
        <begin position="713"/>
        <end position="734"/>
    </location>
</feature>
<protein>
    <recommendedName>
        <fullName evidence="8">TOG domain-containing protein</fullName>
    </recommendedName>
</protein>
<dbReference type="GO" id="GO:0051301">
    <property type="term" value="P:cell division"/>
    <property type="evidence" value="ECO:0007669"/>
    <property type="project" value="UniProtKB-KW"/>
</dbReference>
<dbReference type="SUPFAM" id="SSF48371">
    <property type="entry name" value="ARM repeat"/>
    <property type="match status" value="1"/>
</dbReference>
<feature type="domain" description="TOG" evidence="8">
    <location>
        <begin position="2"/>
        <end position="277"/>
    </location>
</feature>
<feature type="region of interest" description="Disordered" evidence="7">
    <location>
        <begin position="277"/>
        <end position="356"/>
    </location>
</feature>
<evidence type="ECO:0000256" key="7">
    <source>
        <dbReference type="SAM" id="MobiDB-lite"/>
    </source>
</evidence>
<dbReference type="GO" id="GO:0005876">
    <property type="term" value="C:spindle microtubule"/>
    <property type="evidence" value="ECO:0007669"/>
    <property type="project" value="TreeGrafter"/>
</dbReference>
<feature type="coiled-coil region" evidence="6">
    <location>
        <begin position="894"/>
        <end position="921"/>
    </location>
</feature>